<keyword evidence="2" id="KW-1185">Reference proteome</keyword>
<evidence type="ECO:0000313" key="2">
    <source>
        <dbReference type="Proteomes" id="UP000184050"/>
    </source>
</evidence>
<dbReference type="AlphaFoldDB" id="A0A1M6PT43"/>
<protein>
    <submittedName>
        <fullName evidence="1">Uncharacterized protein</fullName>
    </submittedName>
</protein>
<sequence length="36" mass="4386">MYNALYSSEKLVIFYQPYWLRYGLQIRTSKVGNYYG</sequence>
<gene>
    <name evidence="1" type="ORF">SAMN05444280_1722</name>
</gene>
<evidence type="ECO:0000313" key="1">
    <source>
        <dbReference type="EMBL" id="SHK11123.1"/>
    </source>
</evidence>
<dbReference type="EMBL" id="FQZE01000072">
    <property type="protein sequence ID" value="SHK11123.1"/>
    <property type="molecule type" value="Genomic_DNA"/>
</dbReference>
<name>A0A1M6PT43_9BACT</name>
<proteinExistence type="predicted"/>
<organism evidence="1 2">
    <name type="scientific">Tangfeifania diversioriginum</name>
    <dbReference type="NCBI Taxonomy" id="1168035"/>
    <lineage>
        <taxon>Bacteria</taxon>
        <taxon>Pseudomonadati</taxon>
        <taxon>Bacteroidota</taxon>
        <taxon>Bacteroidia</taxon>
        <taxon>Marinilabiliales</taxon>
        <taxon>Prolixibacteraceae</taxon>
        <taxon>Tangfeifania</taxon>
    </lineage>
</organism>
<dbReference type="STRING" id="1168035.SAMN05444280_1722"/>
<reference evidence="1 2" key="1">
    <citation type="submission" date="2016-11" db="EMBL/GenBank/DDBJ databases">
        <authorList>
            <person name="Jaros S."/>
            <person name="Januszkiewicz K."/>
            <person name="Wedrychowicz H."/>
        </authorList>
    </citation>
    <scope>NUCLEOTIDE SEQUENCE [LARGE SCALE GENOMIC DNA]</scope>
    <source>
        <strain evidence="1 2">DSM 27063</strain>
    </source>
</reference>
<dbReference type="Proteomes" id="UP000184050">
    <property type="component" value="Unassembled WGS sequence"/>
</dbReference>
<accession>A0A1M6PT43</accession>